<reference evidence="3 5" key="1">
    <citation type="submission" date="2017-06" db="EMBL/GenBank/DDBJ databases">
        <title>Genome Sequencing of the methanotroph Methylovulum psychrotolerants str. HV10-M2 isolated from a high-altitude environment.</title>
        <authorList>
            <person name="Mateos-Rivera A."/>
        </authorList>
    </citation>
    <scope>NUCLEOTIDE SEQUENCE [LARGE SCALE GENOMIC DNA]</scope>
    <source>
        <strain evidence="3 5">HV10_M2</strain>
    </source>
</reference>
<sequence>MKESKSLRIAVLIPCYNEELAIAKVIDDFKRNLPDGKIYVYDNNSTDNTIDVARQAGAIVRTESLQGKGNVVRRMFADVEADVYVMADGDATYHADSAPLMVDKLLAENLDMVTGVRKSTIQAAYRGGHRFGNAMFSLLITKIFGDRISDLLSGYRVFSRRFVKSFPALSGEFEIETELTVHALELRMPIAEVDTPYGPRPEGSVSKLSTYKDGLKILFMVFKLVKNERPLHLFGFLGLSLLLGALLLAAPLFATYFETGLVPRLPTATLVVGMTVIGVFSMFSGVIIDSNLTGRREMKRLFYLKHKSVAGGKVK</sequence>
<dbReference type="RefSeq" id="WP_088618711.1">
    <property type="nucleotide sequence ID" value="NZ_CP022129.1"/>
</dbReference>
<dbReference type="InterPro" id="IPR001173">
    <property type="entry name" value="Glyco_trans_2-like"/>
</dbReference>
<dbReference type="GO" id="GO:0016740">
    <property type="term" value="F:transferase activity"/>
    <property type="evidence" value="ECO:0007669"/>
    <property type="project" value="UniProtKB-KW"/>
</dbReference>
<protein>
    <submittedName>
        <fullName evidence="3">Glycosyl transferase</fullName>
    </submittedName>
</protein>
<dbReference type="CDD" id="cd04179">
    <property type="entry name" value="DPM_DPG-synthase_like"/>
    <property type="match status" value="1"/>
</dbReference>
<dbReference type="EMBL" id="CP022129">
    <property type="protein sequence ID" value="ASF45836.1"/>
    <property type="molecule type" value="Genomic_DNA"/>
</dbReference>
<dbReference type="Proteomes" id="UP000237423">
    <property type="component" value="Unassembled WGS sequence"/>
</dbReference>
<evidence type="ECO:0000313" key="3">
    <source>
        <dbReference type="EMBL" id="ASF45836.1"/>
    </source>
</evidence>
<evidence type="ECO:0000256" key="1">
    <source>
        <dbReference type="SAM" id="Phobius"/>
    </source>
</evidence>
<gene>
    <name evidence="4" type="ORF">AADEFJLK_02567</name>
    <name evidence="3" type="ORF">CEK71_06970</name>
</gene>
<feature type="transmembrane region" description="Helical" evidence="1">
    <location>
        <begin position="268"/>
        <end position="288"/>
    </location>
</feature>
<dbReference type="InterPro" id="IPR050256">
    <property type="entry name" value="Glycosyltransferase_2"/>
</dbReference>
<dbReference type="PANTHER" id="PTHR48090:SF7">
    <property type="entry name" value="RFBJ PROTEIN"/>
    <property type="match status" value="1"/>
</dbReference>
<dbReference type="OrthoDB" id="276604at2"/>
<feature type="transmembrane region" description="Helical" evidence="1">
    <location>
        <begin position="233"/>
        <end position="256"/>
    </location>
</feature>
<keyword evidence="3" id="KW-0808">Transferase</keyword>
<accession>A0A1Z4BX04</accession>
<keyword evidence="1" id="KW-1133">Transmembrane helix</keyword>
<dbReference type="SUPFAM" id="SSF53448">
    <property type="entry name" value="Nucleotide-diphospho-sugar transferases"/>
    <property type="match status" value="1"/>
</dbReference>
<dbReference type="Proteomes" id="UP000197019">
    <property type="component" value="Chromosome"/>
</dbReference>
<dbReference type="AlphaFoldDB" id="A0A1Z4BX04"/>
<keyword evidence="1" id="KW-0472">Membrane</keyword>
<reference evidence="4 6" key="2">
    <citation type="submission" date="2017-11" db="EMBL/GenBank/DDBJ databases">
        <title>Draft Genome Sequence of Methylobacter psychrotolerans Sph1T, an Obligate Methanotroph from Low-Temperature Environments.</title>
        <authorList>
            <person name="Oshkin I.Y."/>
            <person name="Miroshnikov K."/>
            <person name="Belova S.E."/>
            <person name="Korzhenkov A."/>
            <person name="Toshchakov S.V."/>
            <person name="Dedysh S.N."/>
        </authorList>
    </citation>
    <scope>NUCLEOTIDE SEQUENCE [LARGE SCALE GENOMIC DNA]</scope>
    <source>
        <strain evidence="4 6">Sph1</strain>
    </source>
</reference>
<dbReference type="Pfam" id="PF00535">
    <property type="entry name" value="Glycos_transf_2"/>
    <property type="match status" value="1"/>
</dbReference>
<feature type="domain" description="Glycosyltransferase 2-like" evidence="2">
    <location>
        <begin position="11"/>
        <end position="163"/>
    </location>
</feature>
<proteinExistence type="predicted"/>
<dbReference type="EMBL" id="PGFZ01000005">
    <property type="protein sequence ID" value="POZ51697.1"/>
    <property type="molecule type" value="Genomic_DNA"/>
</dbReference>
<evidence type="ECO:0000259" key="2">
    <source>
        <dbReference type="Pfam" id="PF00535"/>
    </source>
</evidence>
<dbReference type="InterPro" id="IPR029044">
    <property type="entry name" value="Nucleotide-diphossugar_trans"/>
</dbReference>
<dbReference type="PANTHER" id="PTHR48090">
    <property type="entry name" value="UNDECAPRENYL-PHOSPHATE 4-DEOXY-4-FORMAMIDO-L-ARABINOSE TRANSFERASE-RELATED"/>
    <property type="match status" value="1"/>
</dbReference>
<keyword evidence="1" id="KW-0812">Transmembrane</keyword>
<dbReference type="Gene3D" id="3.90.550.10">
    <property type="entry name" value="Spore Coat Polysaccharide Biosynthesis Protein SpsA, Chain A"/>
    <property type="match status" value="1"/>
</dbReference>
<evidence type="ECO:0000313" key="5">
    <source>
        <dbReference type="Proteomes" id="UP000197019"/>
    </source>
</evidence>
<organism evidence="3 5">
    <name type="scientific">Methylovulum psychrotolerans</name>
    <dbReference type="NCBI Taxonomy" id="1704499"/>
    <lineage>
        <taxon>Bacteria</taxon>
        <taxon>Pseudomonadati</taxon>
        <taxon>Pseudomonadota</taxon>
        <taxon>Gammaproteobacteria</taxon>
        <taxon>Methylococcales</taxon>
        <taxon>Methylococcaceae</taxon>
        <taxon>Methylovulum</taxon>
    </lineage>
</organism>
<name>A0A1Z4BX04_9GAMM</name>
<evidence type="ECO:0000313" key="4">
    <source>
        <dbReference type="EMBL" id="POZ51697.1"/>
    </source>
</evidence>
<dbReference type="KEGG" id="mpsy:CEK71_06970"/>
<evidence type="ECO:0000313" key="6">
    <source>
        <dbReference type="Proteomes" id="UP000237423"/>
    </source>
</evidence>
<keyword evidence="5" id="KW-1185">Reference proteome</keyword>